<comment type="caution">
    <text evidence="1">The sequence shown here is derived from an EMBL/GenBank/DDBJ whole genome shotgun (WGS) entry which is preliminary data.</text>
</comment>
<gene>
    <name evidence="1" type="ORF">GNE12_12210</name>
</gene>
<accession>A0ABR6S8E0</accession>
<dbReference type="Proteomes" id="UP000570851">
    <property type="component" value="Unassembled WGS sequence"/>
</dbReference>
<dbReference type="GeneID" id="58725303"/>
<proteinExistence type="predicted"/>
<reference evidence="1 2" key="1">
    <citation type="submission" date="2019-11" db="EMBL/GenBank/DDBJ databases">
        <title>Comparison of genomes from free-living endosymbiotic cyanobacteria isolated from Azolla.</title>
        <authorList>
            <person name="Thiel T."/>
            <person name="Pratte B."/>
        </authorList>
    </citation>
    <scope>NUCLEOTIDE SEQUENCE [LARGE SCALE GENOMIC DNA]</scope>
    <source>
        <strain evidence="1 2">N2B</strain>
    </source>
</reference>
<keyword evidence="2" id="KW-1185">Reference proteome</keyword>
<evidence type="ECO:0000313" key="2">
    <source>
        <dbReference type="Proteomes" id="UP000570851"/>
    </source>
</evidence>
<name>A0ABR6S8E0_ANAVA</name>
<organism evidence="1 2">
    <name type="scientific">Trichormus variabilis N2B</name>
    <dbReference type="NCBI Taxonomy" id="2681315"/>
    <lineage>
        <taxon>Bacteria</taxon>
        <taxon>Bacillati</taxon>
        <taxon>Cyanobacteriota</taxon>
        <taxon>Cyanophyceae</taxon>
        <taxon>Nostocales</taxon>
        <taxon>Nostocaceae</taxon>
        <taxon>Trichormus</taxon>
    </lineage>
</organism>
<protein>
    <submittedName>
        <fullName evidence="1">Uncharacterized protein</fullName>
    </submittedName>
</protein>
<dbReference type="RefSeq" id="WP_041457275.1">
    <property type="nucleotide sequence ID" value="NZ_JACKZP010000040.1"/>
</dbReference>
<evidence type="ECO:0000313" key="1">
    <source>
        <dbReference type="EMBL" id="MBC1302676.1"/>
    </source>
</evidence>
<dbReference type="EMBL" id="JACKZP010000040">
    <property type="protein sequence ID" value="MBC1302676.1"/>
    <property type="molecule type" value="Genomic_DNA"/>
</dbReference>
<sequence length="59" mass="6857">MNLEQALEQIEIAYAALQEVKKYPLLHQVHSDTVTDLEDAIHHTNEVWARLEECIKKAE</sequence>